<dbReference type="PANTHER" id="PTHR30572:SF14">
    <property type="entry name" value="MACROLIDE EXPORT ATP-BINDING_PERMEASE PROTEIN MACB"/>
    <property type="match status" value="1"/>
</dbReference>
<dbReference type="Gene3D" id="3.40.50.300">
    <property type="entry name" value="P-loop containing nucleotide triphosphate hydrolases"/>
    <property type="match status" value="1"/>
</dbReference>
<evidence type="ECO:0000256" key="3">
    <source>
        <dbReference type="ARBA" id="ARBA00022475"/>
    </source>
</evidence>
<dbReference type="PROSITE" id="PS00211">
    <property type="entry name" value="ABC_TRANSPORTER_1"/>
    <property type="match status" value="1"/>
</dbReference>
<feature type="transmembrane region" description="Helical" evidence="14">
    <location>
        <begin position="523"/>
        <end position="548"/>
    </location>
</feature>
<dbReference type="Pfam" id="PF02687">
    <property type="entry name" value="FtsX"/>
    <property type="match status" value="1"/>
</dbReference>
<evidence type="ECO:0000256" key="11">
    <source>
        <dbReference type="ARBA" id="ARBA00038388"/>
    </source>
</evidence>
<evidence type="ECO:0000256" key="8">
    <source>
        <dbReference type="ARBA" id="ARBA00022967"/>
    </source>
</evidence>
<organism evidence="16 17">
    <name type="scientific">Stutzerimonas tarimensis</name>
    <dbReference type="NCBI Taxonomy" id="1507735"/>
    <lineage>
        <taxon>Bacteria</taxon>
        <taxon>Pseudomonadati</taxon>
        <taxon>Pseudomonadota</taxon>
        <taxon>Gammaproteobacteria</taxon>
        <taxon>Pseudomonadales</taxon>
        <taxon>Pseudomonadaceae</taxon>
        <taxon>Stutzerimonas</taxon>
    </lineage>
</organism>
<keyword evidence="6" id="KW-0547">Nucleotide-binding</keyword>
<comment type="subunit">
    <text evidence="12">Part of the tripartite efflux system PvdRT-OpmQ, which is composed of an inner membrane component with both ATPase and permease domains, PvdT, a periplasmic membrane fusion protein, PvdR, and an outer membrane component, OpmQ.</text>
</comment>
<keyword evidence="3" id="KW-1003">Cell membrane</keyword>
<evidence type="ECO:0000256" key="9">
    <source>
        <dbReference type="ARBA" id="ARBA00022989"/>
    </source>
</evidence>
<dbReference type="Pfam" id="PF00005">
    <property type="entry name" value="ABC_tran"/>
    <property type="match status" value="1"/>
</dbReference>
<comment type="subcellular location">
    <subcellularLocation>
        <location evidence="1">Cell inner membrane</location>
        <topology evidence="1">Multi-pass membrane protein</topology>
    </subcellularLocation>
</comment>
<dbReference type="CDD" id="cd03255">
    <property type="entry name" value="ABC_MJ0796_LolCDE_FtsE"/>
    <property type="match status" value="1"/>
</dbReference>
<comment type="similarity">
    <text evidence="11">Belongs to the ABC transporter superfamily. Macrolide exporter (TC 3.A.1.122) family.</text>
</comment>
<evidence type="ECO:0000313" key="16">
    <source>
        <dbReference type="EMBL" id="MFC3607821.1"/>
    </source>
</evidence>
<dbReference type="InterPro" id="IPR003593">
    <property type="entry name" value="AAA+_ATPase"/>
</dbReference>
<dbReference type="Proteomes" id="UP001595630">
    <property type="component" value="Unassembled WGS sequence"/>
</dbReference>
<dbReference type="InterPro" id="IPR003439">
    <property type="entry name" value="ABC_transporter-like_ATP-bd"/>
</dbReference>
<keyword evidence="8" id="KW-1278">Translocase</keyword>
<gene>
    <name evidence="16" type="ORF">ACFOMF_08545</name>
</gene>
<protein>
    <recommendedName>
        <fullName evidence="13">Pyoverdine export ATP-binding/permease protein PvdT</fullName>
    </recommendedName>
</protein>
<dbReference type="PROSITE" id="PS50893">
    <property type="entry name" value="ABC_TRANSPORTER_2"/>
    <property type="match status" value="1"/>
</dbReference>
<evidence type="ECO:0000256" key="5">
    <source>
        <dbReference type="ARBA" id="ARBA00022692"/>
    </source>
</evidence>
<dbReference type="SMART" id="SM00382">
    <property type="entry name" value="AAA"/>
    <property type="match status" value="1"/>
</dbReference>
<evidence type="ECO:0000256" key="14">
    <source>
        <dbReference type="SAM" id="Phobius"/>
    </source>
</evidence>
<dbReference type="InterPro" id="IPR050250">
    <property type="entry name" value="Macrolide_Exporter_MacB"/>
</dbReference>
<keyword evidence="2" id="KW-0813">Transport</keyword>
<dbReference type="InterPro" id="IPR003838">
    <property type="entry name" value="ABC3_permease_C"/>
</dbReference>
<evidence type="ECO:0000256" key="7">
    <source>
        <dbReference type="ARBA" id="ARBA00022840"/>
    </source>
</evidence>
<evidence type="ECO:0000256" key="13">
    <source>
        <dbReference type="ARBA" id="ARBA00041199"/>
    </source>
</evidence>
<evidence type="ECO:0000256" key="1">
    <source>
        <dbReference type="ARBA" id="ARBA00004429"/>
    </source>
</evidence>
<dbReference type="InterPro" id="IPR025857">
    <property type="entry name" value="MacB_PCD"/>
</dbReference>
<feature type="transmembrane region" description="Helical" evidence="14">
    <location>
        <begin position="267"/>
        <end position="290"/>
    </location>
</feature>
<dbReference type="EMBL" id="JBHRXZ010000018">
    <property type="protein sequence ID" value="MFC3607821.1"/>
    <property type="molecule type" value="Genomic_DNA"/>
</dbReference>
<dbReference type="InterPro" id="IPR017871">
    <property type="entry name" value="ABC_transporter-like_CS"/>
</dbReference>
<name>A0ABV7T861_9GAMM</name>
<evidence type="ECO:0000259" key="15">
    <source>
        <dbReference type="PROSITE" id="PS50893"/>
    </source>
</evidence>
<reference evidence="17" key="1">
    <citation type="journal article" date="2019" name="Int. J. Syst. Evol. Microbiol.">
        <title>The Global Catalogue of Microorganisms (GCM) 10K type strain sequencing project: providing services to taxonomists for standard genome sequencing and annotation.</title>
        <authorList>
            <consortium name="The Broad Institute Genomics Platform"/>
            <consortium name="The Broad Institute Genome Sequencing Center for Infectious Disease"/>
            <person name="Wu L."/>
            <person name="Ma J."/>
        </authorList>
    </citation>
    <scope>NUCLEOTIDE SEQUENCE [LARGE SCALE GENOMIC DNA]</scope>
    <source>
        <strain evidence="17">KCTC 42447</strain>
    </source>
</reference>
<keyword evidence="10 14" id="KW-0472">Membrane</keyword>
<dbReference type="PANTHER" id="PTHR30572">
    <property type="entry name" value="MEMBRANE COMPONENT OF TRANSPORTER-RELATED"/>
    <property type="match status" value="1"/>
</dbReference>
<keyword evidence="4" id="KW-0997">Cell inner membrane</keyword>
<dbReference type="InterPro" id="IPR027417">
    <property type="entry name" value="P-loop_NTPase"/>
</dbReference>
<evidence type="ECO:0000256" key="6">
    <source>
        <dbReference type="ARBA" id="ARBA00022741"/>
    </source>
</evidence>
<dbReference type="Pfam" id="PF12704">
    <property type="entry name" value="MacB_PCD"/>
    <property type="match status" value="1"/>
</dbReference>
<accession>A0ABV7T861</accession>
<evidence type="ECO:0000256" key="10">
    <source>
        <dbReference type="ARBA" id="ARBA00023136"/>
    </source>
</evidence>
<evidence type="ECO:0000256" key="12">
    <source>
        <dbReference type="ARBA" id="ARBA00038838"/>
    </source>
</evidence>
<keyword evidence="9 14" id="KW-1133">Transmembrane helix</keyword>
<keyword evidence="17" id="KW-1185">Reference proteome</keyword>
<dbReference type="InterPro" id="IPR017911">
    <property type="entry name" value="MacB-like_ATP-bd"/>
</dbReference>
<feature type="domain" description="ABC transporter" evidence="15">
    <location>
        <begin position="5"/>
        <end position="243"/>
    </location>
</feature>
<dbReference type="SUPFAM" id="SSF52540">
    <property type="entry name" value="P-loop containing nucleoside triphosphate hydrolases"/>
    <property type="match status" value="1"/>
</dbReference>
<evidence type="ECO:0000256" key="2">
    <source>
        <dbReference type="ARBA" id="ARBA00022448"/>
    </source>
</evidence>
<evidence type="ECO:0000313" key="17">
    <source>
        <dbReference type="Proteomes" id="UP001595630"/>
    </source>
</evidence>
<keyword evidence="5 14" id="KW-0812">Transmembrane</keyword>
<feature type="transmembrane region" description="Helical" evidence="14">
    <location>
        <begin position="604"/>
        <end position="628"/>
    </location>
</feature>
<feature type="transmembrane region" description="Helical" evidence="14">
    <location>
        <begin position="576"/>
        <end position="598"/>
    </location>
</feature>
<proteinExistence type="inferred from homology"/>
<evidence type="ECO:0000256" key="4">
    <source>
        <dbReference type="ARBA" id="ARBA00022519"/>
    </source>
</evidence>
<keyword evidence="7" id="KW-0067">ATP-binding</keyword>
<dbReference type="RefSeq" id="WP_386363691.1">
    <property type="nucleotide sequence ID" value="NZ_JBHRXZ010000018.1"/>
</dbReference>
<sequence>MSALIELRDVERVYHNGEVTTQVLHGVSLEIQRGEFVAIIGQSGSGKTTLMNILGCLDRPTRGSYRFAGQEVGALDSNGLAALRRQGFGFVFQSYHLISSANALENVEIPAIYAGLPAAERHARAEELLTRLGLGERLGNRPSQLSGGQQQRVSIARALMNDAEVILADEPTGALDSRSGQEVLALLKELSAAGKTVIIITHDREVAAHADRLIEIRDGLIIADSGAGPAAPLAVTEAPRPVSERGIALADTGEAIRMALRALRANLFRTVLTLLGIVIGVASVVAMLAVGNGARQEVVERISSMGTNLLSVRPGAPNMRRSAEGVTATLTAEDARAVAELDNVTAALGESQGSATLRFGNVDYSTTITATNAGMPLVRDWGLASGAFFTEEDERDYATVTVIGQTVAKNLFPDTDPVGRYLLVQNVPFQVIGVMTAKGATPWGQDQDDVALVPSTTGSLRLFGQRHIQGITAYITDIGRIDATEENIRQLLIARHNGVEDFQIRNTASLLDAVTQTQDTLTVLLGSIAAISLLVGGIGVMNIMLVNVTERTREIGIRMATGARTGNILQQFITEALVVSAIGGVLGVLVGLGSAWTIGQLGTAVQFTLAPVVLAFGCAFAIGLIFGLMPARKAAHLDPVVALASD</sequence>
<comment type="caution">
    <text evidence="16">The sequence shown here is derived from an EMBL/GenBank/DDBJ whole genome shotgun (WGS) entry which is preliminary data.</text>
</comment>